<dbReference type="AlphaFoldDB" id="A0AAE0E4P3"/>
<evidence type="ECO:0000313" key="4">
    <source>
        <dbReference type="Proteomes" id="UP001281410"/>
    </source>
</evidence>
<keyword evidence="4" id="KW-1185">Reference proteome</keyword>
<organism evidence="3 4">
    <name type="scientific">Dipteronia sinensis</name>
    <dbReference type="NCBI Taxonomy" id="43782"/>
    <lineage>
        <taxon>Eukaryota</taxon>
        <taxon>Viridiplantae</taxon>
        <taxon>Streptophyta</taxon>
        <taxon>Embryophyta</taxon>
        <taxon>Tracheophyta</taxon>
        <taxon>Spermatophyta</taxon>
        <taxon>Magnoliopsida</taxon>
        <taxon>eudicotyledons</taxon>
        <taxon>Gunneridae</taxon>
        <taxon>Pentapetalae</taxon>
        <taxon>rosids</taxon>
        <taxon>malvids</taxon>
        <taxon>Sapindales</taxon>
        <taxon>Sapindaceae</taxon>
        <taxon>Hippocastanoideae</taxon>
        <taxon>Acereae</taxon>
        <taxon>Dipteronia</taxon>
    </lineage>
</organism>
<protein>
    <submittedName>
        <fullName evidence="3">Uncharacterized protein</fullName>
    </submittedName>
</protein>
<evidence type="ECO:0000256" key="2">
    <source>
        <dbReference type="SAM" id="MobiDB-lite"/>
    </source>
</evidence>
<feature type="region of interest" description="Disordered" evidence="2">
    <location>
        <begin position="13"/>
        <end position="34"/>
    </location>
</feature>
<dbReference type="PANTHER" id="PTHR47650">
    <property type="entry name" value="ZINC FINGER CCCH DOMAIN-CONTAINING PROTEIN 22"/>
    <property type="match status" value="1"/>
</dbReference>
<gene>
    <name evidence="3" type="ORF">Dsin_015567</name>
</gene>
<dbReference type="Proteomes" id="UP001281410">
    <property type="component" value="Unassembled WGS sequence"/>
</dbReference>
<feature type="coiled-coil region" evidence="1">
    <location>
        <begin position="40"/>
        <end position="91"/>
    </location>
</feature>
<name>A0AAE0E4P3_9ROSI</name>
<evidence type="ECO:0000256" key="1">
    <source>
        <dbReference type="SAM" id="Coils"/>
    </source>
</evidence>
<accession>A0AAE0E4P3</accession>
<reference evidence="3" key="1">
    <citation type="journal article" date="2023" name="Plant J.">
        <title>Genome sequences and population genomics provide insights into the demographic history, inbreeding, and mutation load of two 'living fossil' tree species of Dipteronia.</title>
        <authorList>
            <person name="Feng Y."/>
            <person name="Comes H.P."/>
            <person name="Chen J."/>
            <person name="Zhu S."/>
            <person name="Lu R."/>
            <person name="Zhang X."/>
            <person name="Li P."/>
            <person name="Qiu J."/>
            <person name="Olsen K.M."/>
            <person name="Qiu Y."/>
        </authorList>
    </citation>
    <scope>NUCLEOTIDE SEQUENCE</scope>
    <source>
        <strain evidence="3">NBL</strain>
    </source>
</reference>
<dbReference type="PANTHER" id="PTHR47650:SF2">
    <property type="entry name" value="ZINC FINGER CCCH DOMAIN-CONTAINING PROTEIN 22"/>
    <property type="match status" value="1"/>
</dbReference>
<evidence type="ECO:0000313" key="3">
    <source>
        <dbReference type="EMBL" id="KAK3210861.1"/>
    </source>
</evidence>
<dbReference type="EMBL" id="JANJYJ010000005">
    <property type="protein sequence ID" value="KAK3210861.1"/>
    <property type="molecule type" value="Genomic_DNA"/>
</dbReference>
<comment type="caution">
    <text evidence="3">The sequence shown here is derived from an EMBL/GenBank/DDBJ whole genome shotgun (WGS) entry which is preliminary data.</text>
</comment>
<proteinExistence type="predicted"/>
<sequence length="111" mass="12951">MFTLINNQLANHGEALNGRSAKTQRHKSSGEAKKVNRRDLIAYDDEVRDLRIRVEKLEEMVNRNRNEKDVYEAAMRKLNKTRKALAEVEAVHLSAKNAVSCREKEKKWLKF</sequence>
<keyword evidence="1" id="KW-0175">Coiled coil</keyword>